<feature type="transmembrane region" description="Helical" evidence="1">
    <location>
        <begin position="65"/>
        <end position="85"/>
    </location>
</feature>
<reference evidence="2 3" key="2">
    <citation type="journal article" date="2012" name="PLoS Pathog.">
        <title>Diverse lifestyles and strategies of plant pathogenesis encoded in the genomes of eighteen Dothideomycetes fungi.</title>
        <authorList>
            <person name="Ohm R.A."/>
            <person name="Feau N."/>
            <person name="Henrissat B."/>
            <person name="Schoch C.L."/>
            <person name="Horwitz B.A."/>
            <person name="Barry K.W."/>
            <person name="Condon B.J."/>
            <person name="Copeland A.C."/>
            <person name="Dhillon B."/>
            <person name="Glaser F."/>
            <person name="Hesse C.N."/>
            <person name="Kosti I."/>
            <person name="LaButti K."/>
            <person name="Lindquist E.A."/>
            <person name="Lucas S."/>
            <person name="Salamov A.A."/>
            <person name="Bradshaw R.E."/>
            <person name="Ciuffetti L."/>
            <person name="Hamelin R.C."/>
            <person name="Kema G.H.J."/>
            <person name="Lawrence C."/>
            <person name="Scott J.A."/>
            <person name="Spatafora J.W."/>
            <person name="Turgeon B.G."/>
            <person name="de Wit P.J.G.M."/>
            <person name="Zhong S."/>
            <person name="Goodwin S.B."/>
            <person name="Grigoriev I.V."/>
        </authorList>
    </citation>
    <scope>NUCLEOTIDE SEQUENCE [LARGE SCALE GENOMIC DNA]</scope>
    <source>
        <strain evidence="3">NZE10 / CBS 128990</strain>
    </source>
</reference>
<name>N1Q3L2_DOTSN</name>
<gene>
    <name evidence="2" type="ORF">DOTSEDRAFT_68122</name>
</gene>
<evidence type="ECO:0008006" key="4">
    <source>
        <dbReference type="Google" id="ProtNLM"/>
    </source>
</evidence>
<protein>
    <recommendedName>
        <fullName evidence="4">DUF1772-domain-containing protein</fullName>
    </recommendedName>
</protein>
<feature type="transmembrane region" description="Helical" evidence="1">
    <location>
        <begin position="97"/>
        <end position="118"/>
    </location>
</feature>
<dbReference type="HOGENOM" id="CLU_092535_0_0_1"/>
<dbReference type="STRING" id="675120.N1Q3L2"/>
<reference evidence="3" key="1">
    <citation type="journal article" date="2012" name="PLoS Genet.">
        <title>The genomes of the fungal plant pathogens Cladosporium fulvum and Dothistroma septosporum reveal adaptation to different hosts and lifestyles but also signatures of common ancestry.</title>
        <authorList>
            <person name="de Wit P.J.G.M."/>
            <person name="van der Burgt A."/>
            <person name="Oekmen B."/>
            <person name="Stergiopoulos I."/>
            <person name="Abd-Elsalam K.A."/>
            <person name="Aerts A.L."/>
            <person name="Bahkali A.H."/>
            <person name="Beenen H.G."/>
            <person name="Chettri P."/>
            <person name="Cox M.P."/>
            <person name="Datema E."/>
            <person name="de Vries R.P."/>
            <person name="Dhillon B."/>
            <person name="Ganley A.R."/>
            <person name="Griffiths S.A."/>
            <person name="Guo Y."/>
            <person name="Hamelin R.C."/>
            <person name="Henrissat B."/>
            <person name="Kabir M.S."/>
            <person name="Jashni M.K."/>
            <person name="Kema G."/>
            <person name="Klaubauf S."/>
            <person name="Lapidus A."/>
            <person name="Levasseur A."/>
            <person name="Lindquist E."/>
            <person name="Mehrabi R."/>
            <person name="Ohm R.A."/>
            <person name="Owen T.J."/>
            <person name="Salamov A."/>
            <person name="Schwelm A."/>
            <person name="Schijlen E."/>
            <person name="Sun H."/>
            <person name="van den Burg H.A."/>
            <person name="van Ham R.C.H.J."/>
            <person name="Zhang S."/>
            <person name="Goodwin S.B."/>
            <person name="Grigoriev I.V."/>
            <person name="Collemare J."/>
            <person name="Bradshaw R.E."/>
        </authorList>
    </citation>
    <scope>NUCLEOTIDE SEQUENCE [LARGE SCALE GENOMIC DNA]</scope>
    <source>
        <strain evidence="3">NZE10 / CBS 128990</strain>
    </source>
</reference>
<dbReference type="EMBL" id="KB446535">
    <property type="protein sequence ID" value="EME49245.1"/>
    <property type="molecule type" value="Genomic_DNA"/>
</dbReference>
<dbReference type="Proteomes" id="UP000016933">
    <property type="component" value="Unassembled WGS sequence"/>
</dbReference>
<keyword evidence="3" id="KW-1185">Reference proteome</keyword>
<dbReference type="OrthoDB" id="1523883at2759"/>
<accession>N1Q3L2</accession>
<organism evidence="2 3">
    <name type="scientific">Dothistroma septosporum (strain NZE10 / CBS 128990)</name>
    <name type="common">Red band needle blight fungus</name>
    <name type="synonym">Mycosphaerella pini</name>
    <dbReference type="NCBI Taxonomy" id="675120"/>
    <lineage>
        <taxon>Eukaryota</taxon>
        <taxon>Fungi</taxon>
        <taxon>Dikarya</taxon>
        <taxon>Ascomycota</taxon>
        <taxon>Pezizomycotina</taxon>
        <taxon>Dothideomycetes</taxon>
        <taxon>Dothideomycetidae</taxon>
        <taxon>Mycosphaerellales</taxon>
        <taxon>Mycosphaerellaceae</taxon>
        <taxon>Dothistroma</taxon>
    </lineage>
</organism>
<keyword evidence="1" id="KW-1133">Transmembrane helix</keyword>
<dbReference type="AlphaFoldDB" id="N1Q3L2"/>
<evidence type="ECO:0000313" key="2">
    <source>
        <dbReference type="EMBL" id="EME49245.1"/>
    </source>
</evidence>
<evidence type="ECO:0000313" key="3">
    <source>
        <dbReference type="Proteomes" id="UP000016933"/>
    </source>
</evidence>
<dbReference type="OMA" id="RTTFYWA"/>
<sequence>MAPLNPHAGHIGLVLPLCTSAATVGLALYQYPVFMSFLVADESGKTIAGRPLSKFWQPMVKRGRALIAGLALSSSVGGALAARWLRTHSTLETTDVSQWYIAGTVLAAAHLASLPIIAQPVSRIMDAANASSEDAAEEINKENMKTWFTIHTVRTLLVDLPALWCFAEGASLAFWVTD</sequence>
<evidence type="ECO:0000256" key="1">
    <source>
        <dbReference type="SAM" id="Phobius"/>
    </source>
</evidence>
<keyword evidence="1" id="KW-0812">Transmembrane</keyword>
<feature type="transmembrane region" description="Helical" evidence="1">
    <location>
        <begin position="12"/>
        <end position="29"/>
    </location>
</feature>
<dbReference type="eggNOG" id="ENOG502T2QS">
    <property type="taxonomic scope" value="Eukaryota"/>
</dbReference>
<keyword evidence="1" id="KW-0472">Membrane</keyword>
<proteinExistence type="predicted"/>